<organism evidence="1 2">
    <name type="scientific">Lasiosphaeria hispida</name>
    <dbReference type="NCBI Taxonomy" id="260671"/>
    <lineage>
        <taxon>Eukaryota</taxon>
        <taxon>Fungi</taxon>
        <taxon>Dikarya</taxon>
        <taxon>Ascomycota</taxon>
        <taxon>Pezizomycotina</taxon>
        <taxon>Sordariomycetes</taxon>
        <taxon>Sordariomycetidae</taxon>
        <taxon>Sordariales</taxon>
        <taxon>Lasiosphaeriaceae</taxon>
        <taxon>Lasiosphaeria</taxon>
    </lineage>
</organism>
<evidence type="ECO:0000313" key="1">
    <source>
        <dbReference type="EMBL" id="KAK3345928.1"/>
    </source>
</evidence>
<gene>
    <name evidence="1" type="ORF">B0T25DRAFT_520465</name>
</gene>
<reference evidence="1" key="2">
    <citation type="submission" date="2023-06" db="EMBL/GenBank/DDBJ databases">
        <authorList>
            <consortium name="Lawrence Berkeley National Laboratory"/>
            <person name="Haridas S."/>
            <person name="Hensen N."/>
            <person name="Bonometti L."/>
            <person name="Westerberg I."/>
            <person name="Brannstrom I.O."/>
            <person name="Guillou S."/>
            <person name="Cros-Aarteil S."/>
            <person name="Calhoun S."/>
            <person name="Kuo A."/>
            <person name="Mondo S."/>
            <person name="Pangilinan J."/>
            <person name="Riley R."/>
            <person name="Labutti K."/>
            <person name="Andreopoulos B."/>
            <person name="Lipzen A."/>
            <person name="Chen C."/>
            <person name="Yanf M."/>
            <person name="Daum C."/>
            <person name="Ng V."/>
            <person name="Clum A."/>
            <person name="Steindorff A."/>
            <person name="Ohm R."/>
            <person name="Martin F."/>
            <person name="Silar P."/>
            <person name="Natvig D."/>
            <person name="Lalanne C."/>
            <person name="Gautier V."/>
            <person name="Ament-Velasquez S.L."/>
            <person name="Kruys A."/>
            <person name="Hutchinson M.I."/>
            <person name="Powell A.J."/>
            <person name="Barry K."/>
            <person name="Miller A.N."/>
            <person name="Grigoriev I.V."/>
            <person name="Debuchy R."/>
            <person name="Gladieux P."/>
            <person name="Thoren M.H."/>
            <person name="Johannesson H."/>
        </authorList>
    </citation>
    <scope>NUCLEOTIDE SEQUENCE</scope>
    <source>
        <strain evidence="1">CBS 955.72</strain>
    </source>
</reference>
<protein>
    <submittedName>
        <fullName evidence="1">Uncharacterized protein</fullName>
    </submittedName>
</protein>
<sequence length="220" mass="25211">MQYRTDSSRSLAFLELHARWVLLDRNFVEAHNHIKNAAALVSLARTCHALHEIATPALYRYPYRREGDLLTLVRNVLKNPKNPTLGHYIHHLIFEDWFLQEVLTDDDLSLFQRVVAKYHVADLSPNWHLAHDPTTRIWHGKRLEQRREAVLAGLLIAHCPDLQELGVTLSYLISFPFCKPGTLPRLHHLELTAKPKAAPVSYVLTTLLPPPPIYGRFGAT</sequence>
<dbReference type="AlphaFoldDB" id="A0AAJ0HAB3"/>
<dbReference type="EMBL" id="JAUIQD010000006">
    <property type="protein sequence ID" value="KAK3345928.1"/>
    <property type="molecule type" value="Genomic_DNA"/>
</dbReference>
<accession>A0AAJ0HAB3</accession>
<keyword evidence="2" id="KW-1185">Reference proteome</keyword>
<dbReference type="Proteomes" id="UP001275084">
    <property type="component" value="Unassembled WGS sequence"/>
</dbReference>
<proteinExistence type="predicted"/>
<comment type="caution">
    <text evidence="1">The sequence shown here is derived from an EMBL/GenBank/DDBJ whole genome shotgun (WGS) entry which is preliminary data.</text>
</comment>
<evidence type="ECO:0000313" key="2">
    <source>
        <dbReference type="Proteomes" id="UP001275084"/>
    </source>
</evidence>
<name>A0AAJ0HAB3_9PEZI</name>
<reference evidence="1" key="1">
    <citation type="journal article" date="2023" name="Mol. Phylogenet. Evol.">
        <title>Genome-scale phylogeny and comparative genomics of the fungal order Sordariales.</title>
        <authorList>
            <person name="Hensen N."/>
            <person name="Bonometti L."/>
            <person name="Westerberg I."/>
            <person name="Brannstrom I.O."/>
            <person name="Guillou S."/>
            <person name="Cros-Aarteil S."/>
            <person name="Calhoun S."/>
            <person name="Haridas S."/>
            <person name="Kuo A."/>
            <person name="Mondo S."/>
            <person name="Pangilinan J."/>
            <person name="Riley R."/>
            <person name="LaButti K."/>
            <person name="Andreopoulos B."/>
            <person name="Lipzen A."/>
            <person name="Chen C."/>
            <person name="Yan M."/>
            <person name="Daum C."/>
            <person name="Ng V."/>
            <person name="Clum A."/>
            <person name="Steindorff A."/>
            <person name="Ohm R.A."/>
            <person name="Martin F."/>
            <person name="Silar P."/>
            <person name="Natvig D.O."/>
            <person name="Lalanne C."/>
            <person name="Gautier V."/>
            <person name="Ament-Velasquez S.L."/>
            <person name="Kruys A."/>
            <person name="Hutchinson M.I."/>
            <person name="Powell A.J."/>
            <person name="Barry K."/>
            <person name="Miller A.N."/>
            <person name="Grigoriev I.V."/>
            <person name="Debuchy R."/>
            <person name="Gladieux P."/>
            <person name="Hiltunen Thoren M."/>
            <person name="Johannesson H."/>
        </authorList>
    </citation>
    <scope>NUCLEOTIDE SEQUENCE</scope>
    <source>
        <strain evidence="1">CBS 955.72</strain>
    </source>
</reference>